<gene>
    <name evidence="1" type="ORF">K6T82_11410</name>
</gene>
<name>A0A9X1KRL7_9FLAO</name>
<proteinExistence type="predicted"/>
<evidence type="ECO:0000313" key="2">
    <source>
        <dbReference type="Proteomes" id="UP001139366"/>
    </source>
</evidence>
<comment type="caution">
    <text evidence="1">The sequence shown here is derived from an EMBL/GenBank/DDBJ whole genome shotgun (WGS) entry which is preliminary data.</text>
</comment>
<dbReference type="RefSeq" id="WP_223706002.1">
    <property type="nucleotide sequence ID" value="NZ_JAINUY010000003.1"/>
</dbReference>
<evidence type="ECO:0000313" key="1">
    <source>
        <dbReference type="EMBL" id="MBZ4035376.1"/>
    </source>
</evidence>
<protein>
    <submittedName>
        <fullName evidence="1">Uncharacterized protein</fullName>
    </submittedName>
</protein>
<organism evidence="1 2">
    <name type="scientific">Flavobacterium potami</name>
    <dbReference type="NCBI Taxonomy" id="2872310"/>
    <lineage>
        <taxon>Bacteria</taxon>
        <taxon>Pseudomonadati</taxon>
        <taxon>Bacteroidota</taxon>
        <taxon>Flavobacteriia</taxon>
        <taxon>Flavobacteriales</taxon>
        <taxon>Flavobacteriaceae</taxon>
        <taxon>Flavobacterium</taxon>
    </lineage>
</organism>
<sequence>MKNSKTIDKKHCHISNTRMYAGDNDELICLKVYTGDWGDWDEKPGCSDLDNHNNFGKILKDKNSKAR</sequence>
<dbReference type="EMBL" id="JAINUY010000003">
    <property type="protein sequence ID" value="MBZ4035376.1"/>
    <property type="molecule type" value="Genomic_DNA"/>
</dbReference>
<dbReference type="AlphaFoldDB" id="A0A9X1KRL7"/>
<reference evidence="1 2" key="1">
    <citation type="journal article" date="2023" name="Antonie Van Leeuwenhoek">
        <title>Flavobacterium potami sp. nov., a multi-metal resistance genes harbouring bacterium isolated from shallow river silt.</title>
        <authorList>
            <person name="Li S."/>
            <person name="Mao S."/>
            <person name="Mu W."/>
            <person name="Guo B."/>
            <person name="Li C."/>
            <person name="Zhu Q."/>
            <person name="Hou X."/>
            <person name="Zhao Y."/>
            <person name="Wei S."/>
            <person name="Liu H."/>
            <person name="Liu A."/>
        </authorList>
    </citation>
    <scope>NUCLEOTIDE SEQUENCE [LARGE SCALE GENOMIC DNA]</scope>
    <source>
        <strain evidence="1 2">17A</strain>
    </source>
</reference>
<accession>A0A9X1KRL7</accession>
<dbReference type="Proteomes" id="UP001139366">
    <property type="component" value="Unassembled WGS sequence"/>
</dbReference>
<keyword evidence="2" id="KW-1185">Reference proteome</keyword>